<proteinExistence type="predicted"/>
<evidence type="ECO:0000313" key="2">
    <source>
        <dbReference type="EMBL" id="ETV99444.1"/>
    </source>
</evidence>
<accession>A0A024TZR3</accession>
<feature type="compositionally biased region" description="Acidic residues" evidence="1">
    <location>
        <begin position="1"/>
        <end position="14"/>
    </location>
</feature>
<feature type="compositionally biased region" description="Polar residues" evidence="1">
    <location>
        <begin position="81"/>
        <end position="90"/>
    </location>
</feature>
<feature type="compositionally biased region" description="Acidic residues" evidence="1">
    <location>
        <begin position="26"/>
        <end position="38"/>
    </location>
</feature>
<reference evidence="2" key="1">
    <citation type="submission" date="2013-12" db="EMBL/GenBank/DDBJ databases">
        <title>The Genome Sequence of Aphanomyces invadans NJM9701.</title>
        <authorList>
            <consortium name="The Broad Institute Genomics Platform"/>
            <person name="Russ C."/>
            <person name="Tyler B."/>
            <person name="van West P."/>
            <person name="Dieguez-Uribeondo J."/>
            <person name="Young S.K."/>
            <person name="Zeng Q."/>
            <person name="Gargeya S."/>
            <person name="Fitzgerald M."/>
            <person name="Abouelleil A."/>
            <person name="Alvarado L."/>
            <person name="Chapman S.B."/>
            <person name="Gainer-Dewar J."/>
            <person name="Goldberg J."/>
            <person name="Griggs A."/>
            <person name="Gujja S."/>
            <person name="Hansen M."/>
            <person name="Howarth C."/>
            <person name="Imamovic A."/>
            <person name="Ireland A."/>
            <person name="Larimer J."/>
            <person name="McCowan C."/>
            <person name="Murphy C."/>
            <person name="Pearson M."/>
            <person name="Poon T.W."/>
            <person name="Priest M."/>
            <person name="Roberts A."/>
            <person name="Saif S."/>
            <person name="Shea T."/>
            <person name="Sykes S."/>
            <person name="Wortman J."/>
            <person name="Nusbaum C."/>
            <person name="Birren B."/>
        </authorList>
    </citation>
    <scope>NUCLEOTIDE SEQUENCE [LARGE SCALE GENOMIC DNA]</scope>
    <source>
        <strain evidence="2">NJM9701</strain>
    </source>
</reference>
<dbReference type="GeneID" id="20085185"/>
<dbReference type="EMBL" id="KI913967">
    <property type="protein sequence ID" value="ETV99444.1"/>
    <property type="molecule type" value="Genomic_DNA"/>
</dbReference>
<dbReference type="OrthoDB" id="62694at2759"/>
<feature type="region of interest" description="Disordered" evidence="1">
    <location>
        <begin position="1"/>
        <end position="106"/>
    </location>
</feature>
<evidence type="ECO:0000256" key="1">
    <source>
        <dbReference type="SAM" id="MobiDB-lite"/>
    </source>
</evidence>
<dbReference type="AlphaFoldDB" id="A0A024TZR3"/>
<sequence length="209" mass="23271">MASEGADFDMDESEILFGSNAGGSDSDSDDDDSDDPDGIEGTSMEARSRHSKPNKCGPGAGPSERTKAQHLPRVESWAVENRSSSRTVMTKQHKWKQQSHSMPAPSSGFHFATAHQRRRNHQLDFDHDSNDGVPLGMDHPESIHIPTSFRQSSYTHGGIPILSSAPLHWRRKSIEDSDDTHFVPPHQMVERDCFSLGMGHYFRHKPGNI</sequence>
<dbReference type="VEuPathDB" id="FungiDB:H310_08135"/>
<name>A0A024TZR3_9STRA</name>
<protein>
    <submittedName>
        <fullName evidence="2">Uncharacterized protein</fullName>
    </submittedName>
</protein>
<organism evidence="2">
    <name type="scientific">Aphanomyces invadans</name>
    <dbReference type="NCBI Taxonomy" id="157072"/>
    <lineage>
        <taxon>Eukaryota</taxon>
        <taxon>Sar</taxon>
        <taxon>Stramenopiles</taxon>
        <taxon>Oomycota</taxon>
        <taxon>Saprolegniomycetes</taxon>
        <taxon>Saprolegniales</taxon>
        <taxon>Verrucalvaceae</taxon>
        <taxon>Aphanomyces</taxon>
    </lineage>
</organism>
<dbReference type="RefSeq" id="XP_008872000.1">
    <property type="nucleotide sequence ID" value="XM_008873778.1"/>
</dbReference>
<gene>
    <name evidence="2" type="ORF">H310_08135</name>
</gene>